<evidence type="ECO:0008006" key="5">
    <source>
        <dbReference type="Google" id="ProtNLM"/>
    </source>
</evidence>
<proteinExistence type="predicted"/>
<organism evidence="3 4">
    <name type="scientific">Symplocastrum torsivum CPER-KK1</name>
    <dbReference type="NCBI Taxonomy" id="450513"/>
    <lineage>
        <taxon>Bacteria</taxon>
        <taxon>Bacillati</taxon>
        <taxon>Cyanobacteriota</taxon>
        <taxon>Cyanophyceae</taxon>
        <taxon>Oscillatoriophycideae</taxon>
        <taxon>Oscillatoriales</taxon>
        <taxon>Microcoleaceae</taxon>
        <taxon>Symplocastrum</taxon>
    </lineage>
</organism>
<protein>
    <recommendedName>
        <fullName evidence="5">DUF11 domain-containing protein</fullName>
    </recommendedName>
</protein>
<comment type="caution">
    <text evidence="3">The sequence shown here is derived from an EMBL/GenBank/DDBJ whole genome shotgun (WGS) entry which is preliminary data.</text>
</comment>
<sequence length="573" mass="58246">MNGLAKKRWKYARPLITTALLVSGIFQLAKPVLAQVATPAPPGTEISNTATATYEDPANPGVAINATSNTVVIQIAEVAGITVTPADVPTTDVNGGTVQPGNIVNYDFTVTNVGNDPTTIFIPGTATVTNGTAGTLQYSTDGVNFTDVPAAGVATPSINPGATVIVRVPVTVNLNAQPEDEVTVVLGNTGPNDNSAATQNQPDADGTDGADEVRTIDNVGTANGDASPAAPANREREASASQSVTVGALVAILNAPDNAPEAVGPDGTTDTDFTNASTTVPPGIPQDTPANPEPRTITNTVQNSSTTDPVIISLLPTPPANPGDLPLGTVVTITIPTTGDIARYTYTATGFEFVEGTGTSATDPPKLTLQPNGSPDATADYQVTIDLPANTPQLTGYPVPITAFTDTDGDGLPTAGEPANITIDRLFTGFLSLVKAARILAADGTTVIQDFTTETALLSAQTAPGNIIEYRVTYANVAPAVDPAATGSINLTTANNLVITEDGTTNGNNWALDGNGDGVLDTINIPGTAADSSGGTITTTPSGDGEDVTQYVDTVVEVAPGGTGTFTFQRRLP</sequence>
<feature type="region of interest" description="Disordered" evidence="1">
    <location>
        <begin position="263"/>
        <end position="293"/>
    </location>
</feature>
<feature type="chain" id="PRO_5037186895" description="DUF11 domain-containing protein" evidence="2">
    <location>
        <begin position="35"/>
        <end position="573"/>
    </location>
</feature>
<feature type="signal peptide" evidence="2">
    <location>
        <begin position="1"/>
        <end position="34"/>
    </location>
</feature>
<feature type="region of interest" description="Disordered" evidence="1">
    <location>
        <begin position="187"/>
        <end position="241"/>
    </location>
</feature>
<reference evidence="3" key="2">
    <citation type="journal article" date="2022" name="Microbiol. Resour. Announc.">
        <title>Metagenome Sequencing to Explore Phylogenomics of Terrestrial Cyanobacteria.</title>
        <authorList>
            <person name="Ward R.D."/>
            <person name="Stajich J.E."/>
            <person name="Johansen J.R."/>
            <person name="Huntemann M."/>
            <person name="Clum A."/>
            <person name="Foster B."/>
            <person name="Foster B."/>
            <person name="Roux S."/>
            <person name="Palaniappan K."/>
            <person name="Varghese N."/>
            <person name="Mukherjee S."/>
            <person name="Reddy T.B.K."/>
            <person name="Daum C."/>
            <person name="Copeland A."/>
            <person name="Chen I.A."/>
            <person name="Ivanova N.N."/>
            <person name="Kyrpides N.C."/>
            <person name="Shapiro N."/>
            <person name="Eloe-Fadrosh E.A."/>
            <person name="Pietrasiak N."/>
        </authorList>
    </citation>
    <scope>NUCLEOTIDE SEQUENCE</scope>
    <source>
        <strain evidence="3">CPER-KK1</strain>
    </source>
</reference>
<evidence type="ECO:0000313" key="4">
    <source>
        <dbReference type="Proteomes" id="UP000753908"/>
    </source>
</evidence>
<dbReference type="EMBL" id="JAHHIF010000007">
    <property type="protein sequence ID" value="MBW4544270.1"/>
    <property type="molecule type" value="Genomic_DNA"/>
</dbReference>
<reference evidence="3" key="1">
    <citation type="submission" date="2021-05" db="EMBL/GenBank/DDBJ databases">
        <authorList>
            <person name="Pietrasiak N."/>
            <person name="Ward R."/>
            <person name="Stajich J.E."/>
            <person name="Kurbessoian T."/>
        </authorList>
    </citation>
    <scope>NUCLEOTIDE SEQUENCE</scope>
    <source>
        <strain evidence="3">CPER-KK1</strain>
    </source>
</reference>
<keyword evidence="2" id="KW-0732">Signal</keyword>
<name>A0A951PHY6_9CYAN</name>
<evidence type="ECO:0000313" key="3">
    <source>
        <dbReference type="EMBL" id="MBW4544270.1"/>
    </source>
</evidence>
<dbReference type="AlphaFoldDB" id="A0A951PHY6"/>
<gene>
    <name evidence="3" type="ORF">KME25_07500</name>
</gene>
<dbReference type="Proteomes" id="UP000753908">
    <property type="component" value="Unassembled WGS sequence"/>
</dbReference>
<feature type="compositionally biased region" description="Polar residues" evidence="1">
    <location>
        <begin position="189"/>
        <end position="202"/>
    </location>
</feature>
<accession>A0A951PHY6</accession>
<evidence type="ECO:0000256" key="2">
    <source>
        <dbReference type="SAM" id="SignalP"/>
    </source>
</evidence>
<feature type="compositionally biased region" description="Low complexity" evidence="1">
    <location>
        <begin position="268"/>
        <end position="279"/>
    </location>
</feature>
<evidence type="ECO:0000256" key="1">
    <source>
        <dbReference type="SAM" id="MobiDB-lite"/>
    </source>
</evidence>